<keyword evidence="2" id="KW-0812">Transmembrane</keyword>
<reference evidence="3 4" key="2">
    <citation type="submission" date="2016-08" db="EMBL/GenBank/DDBJ databases">
        <title>Pervasive Adenine N6-methylation of Active Genes in Fungi.</title>
        <authorList>
            <consortium name="DOE Joint Genome Institute"/>
            <person name="Mondo S.J."/>
            <person name="Dannebaum R.O."/>
            <person name="Kuo R.C."/>
            <person name="Labutti K."/>
            <person name="Haridas S."/>
            <person name="Kuo A."/>
            <person name="Salamov A."/>
            <person name="Ahrendt S.R."/>
            <person name="Lipzen A."/>
            <person name="Sullivan W."/>
            <person name="Andreopoulos W.B."/>
            <person name="Clum A."/>
            <person name="Lindquist E."/>
            <person name="Daum C."/>
            <person name="Ramamoorthy G.K."/>
            <person name="Gryganskyi A."/>
            <person name="Culley D."/>
            <person name="Magnuson J.K."/>
            <person name="James T.Y."/>
            <person name="O'Malley M.A."/>
            <person name="Stajich J.E."/>
            <person name="Spatafora J.W."/>
            <person name="Visel A."/>
            <person name="Grigoriev I.V."/>
        </authorList>
    </citation>
    <scope>NUCLEOTIDE SEQUENCE [LARGE SCALE GENOMIC DNA]</scope>
    <source>
        <strain evidence="4">finn</strain>
    </source>
</reference>
<keyword evidence="2" id="KW-0472">Membrane</keyword>
<comment type="caution">
    <text evidence="3">The sequence shown here is derived from an EMBL/GenBank/DDBJ whole genome shotgun (WGS) entry which is preliminary data.</text>
</comment>
<evidence type="ECO:0000256" key="1">
    <source>
        <dbReference type="SAM" id="MobiDB-lite"/>
    </source>
</evidence>
<keyword evidence="2" id="KW-1133">Transmembrane helix</keyword>
<sequence>MSKYTNTESSQYYRPSIYNNPPSDYIPPPSSKQSLNEYPDYNYNGGDGDISNANKINGANDIPMNTISIDNNTYPDDKTYSKYNSFNQNLQNSTNYTYSTQNVGEYPNRYNAPRVPLADPQTPKEKTQRKIVLIWTFAASLLLITPVIVEF</sequence>
<dbReference type="Proteomes" id="UP000193719">
    <property type="component" value="Unassembled WGS sequence"/>
</dbReference>
<feature type="region of interest" description="Disordered" evidence="1">
    <location>
        <begin position="1"/>
        <end position="49"/>
    </location>
</feature>
<dbReference type="AlphaFoldDB" id="A0A1Y1VCX2"/>
<feature type="transmembrane region" description="Helical" evidence="2">
    <location>
        <begin position="131"/>
        <end position="149"/>
    </location>
</feature>
<keyword evidence="4" id="KW-1185">Reference proteome</keyword>
<proteinExistence type="predicted"/>
<gene>
    <name evidence="3" type="ORF">BCR36DRAFT_34248</name>
</gene>
<reference evidence="3 4" key="1">
    <citation type="submission" date="2016-08" db="EMBL/GenBank/DDBJ databases">
        <title>Genomes of anaerobic fungi encode conserved fungal cellulosomes for biomass hydrolysis.</title>
        <authorList>
            <consortium name="DOE Joint Genome Institute"/>
            <person name="Haitjema C.H."/>
            <person name="Gilmore S.P."/>
            <person name="Henske J.K."/>
            <person name="Solomon K.V."/>
            <person name="De Groot R."/>
            <person name="Kuo A."/>
            <person name="Mondo S.J."/>
            <person name="Salamov A.A."/>
            <person name="Labutti K."/>
            <person name="Zhao Z."/>
            <person name="Chiniquy J."/>
            <person name="Barry K."/>
            <person name="Brewer H.M."/>
            <person name="Purvine S.O."/>
            <person name="Wright A.T."/>
            <person name="Boxma B."/>
            <person name="Van Alen T."/>
            <person name="Hackstein J.H."/>
            <person name="Baker S.E."/>
            <person name="Grigoriev I.V."/>
            <person name="O'Malley M.A."/>
        </authorList>
    </citation>
    <scope>NUCLEOTIDE SEQUENCE [LARGE SCALE GENOMIC DNA]</scope>
    <source>
        <strain evidence="4">finn</strain>
    </source>
</reference>
<dbReference type="EMBL" id="MCFH01000016">
    <property type="protein sequence ID" value="ORX52134.1"/>
    <property type="molecule type" value="Genomic_DNA"/>
</dbReference>
<evidence type="ECO:0000256" key="2">
    <source>
        <dbReference type="SAM" id="Phobius"/>
    </source>
</evidence>
<evidence type="ECO:0000313" key="4">
    <source>
        <dbReference type="Proteomes" id="UP000193719"/>
    </source>
</evidence>
<name>A0A1Y1VCX2_9FUNG</name>
<organism evidence="3 4">
    <name type="scientific">Piromyces finnis</name>
    <dbReference type="NCBI Taxonomy" id="1754191"/>
    <lineage>
        <taxon>Eukaryota</taxon>
        <taxon>Fungi</taxon>
        <taxon>Fungi incertae sedis</taxon>
        <taxon>Chytridiomycota</taxon>
        <taxon>Chytridiomycota incertae sedis</taxon>
        <taxon>Neocallimastigomycetes</taxon>
        <taxon>Neocallimastigales</taxon>
        <taxon>Neocallimastigaceae</taxon>
        <taxon>Piromyces</taxon>
    </lineage>
</organism>
<dbReference type="STRING" id="1754191.A0A1Y1VCX2"/>
<protein>
    <submittedName>
        <fullName evidence="3">Uncharacterized protein</fullName>
    </submittedName>
</protein>
<accession>A0A1Y1VCX2</accession>
<evidence type="ECO:0000313" key="3">
    <source>
        <dbReference type="EMBL" id="ORX52134.1"/>
    </source>
</evidence>
<feature type="compositionally biased region" description="Polar residues" evidence="1">
    <location>
        <begin position="1"/>
        <end position="22"/>
    </location>
</feature>